<dbReference type="Gene3D" id="3.40.630.10">
    <property type="entry name" value="Zn peptidases"/>
    <property type="match status" value="1"/>
</dbReference>
<dbReference type="PANTHER" id="PTHR30575">
    <property type="entry name" value="PEPTIDASE M20"/>
    <property type="match status" value="1"/>
</dbReference>
<dbReference type="EMBL" id="AP022586">
    <property type="protein sequence ID" value="BBY15865.1"/>
    <property type="molecule type" value="Genomic_DNA"/>
</dbReference>
<dbReference type="Gene3D" id="3.30.70.360">
    <property type="match status" value="1"/>
</dbReference>
<gene>
    <name evidence="3" type="ORF">MLIT_14570</name>
</gene>
<dbReference type="AlphaFoldDB" id="A0AAD1IHP4"/>
<dbReference type="InterPro" id="IPR017439">
    <property type="entry name" value="Amidohydrolase"/>
</dbReference>
<dbReference type="RefSeq" id="WP_407664711.1">
    <property type="nucleotide sequence ID" value="NZ_AP022586.1"/>
</dbReference>
<name>A0AAD1IHP4_9MYCO</name>
<proteinExistence type="inferred from homology"/>
<dbReference type="InterPro" id="IPR002933">
    <property type="entry name" value="Peptidase_M20"/>
</dbReference>
<evidence type="ECO:0000259" key="2">
    <source>
        <dbReference type="Pfam" id="PF07687"/>
    </source>
</evidence>
<accession>A0AAD1IHP4</accession>
<dbReference type="FunFam" id="3.30.70.360:FF:000004">
    <property type="entry name" value="Peptidase M20 domain-containing protein 2"/>
    <property type="match status" value="1"/>
</dbReference>
<dbReference type="InterPro" id="IPR017144">
    <property type="entry name" value="Xaa-Arg_dipeptidase"/>
</dbReference>
<dbReference type="Proteomes" id="UP000466607">
    <property type="component" value="Chromosome"/>
</dbReference>
<evidence type="ECO:0000313" key="3">
    <source>
        <dbReference type="EMBL" id="BBY15865.1"/>
    </source>
</evidence>
<dbReference type="InterPro" id="IPR036264">
    <property type="entry name" value="Bact_exopeptidase_dim_dom"/>
</dbReference>
<dbReference type="SUPFAM" id="SSF55031">
    <property type="entry name" value="Bacterial exopeptidase dimerisation domain"/>
    <property type="match status" value="1"/>
</dbReference>
<dbReference type="SUPFAM" id="SSF53187">
    <property type="entry name" value="Zn-dependent exopeptidases"/>
    <property type="match status" value="1"/>
</dbReference>
<dbReference type="Pfam" id="PF01546">
    <property type="entry name" value="Peptidase_M20"/>
    <property type="match status" value="1"/>
</dbReference>
<dbReference type="InterPro" id="IPR011650">
    <property type="entry name" value="Peptidase_M20_dimer"/>
</dbReference>
<protein>
    <recommendedName>
        <fullName evidence="1">Peptidase M20 domain-containing protein 2</fullName>
    </recommendedName>
</protein>
<dbReference type="GO" id="GO:0071713">
    <property type="term" value="F:para-aminobenzoyl-glutamate hydrolase activity"/>
    <property type="evidence" value="ECO:0007669"/>
    <property type="project" value="TreeGrafter"/>
</dbReference>
<dbReference type="GO" id="GO:0005737">
    <property type="term" value="C:cytoplasm"/>
    <property type="evidence" value="ECO:0007669"/>
    <property type="project" value="TreeGrafter"/>
</dbReference>
<sequence length="405" mass="42600">MTSDPAQHRDATARRKRAAQECLDRRWDTIREISTGLHADPETAWHEVRAHRRLTALLASEGFTVDPRAGGLDTAFRATAGSGPVHVAFVAEYDALPGLGHACGHNLIAAASVGAALMVRAAEDAVPGAGLTVHVIGTPAEEGGGGKILMLEAGQFADIDAAMMMHPGPADAARAEPFAVAHWEVTYRGVGAHAAAYPHLGVNAADGFTVAQVAIGLLRQHLPPTVRVHGVVTEAGTAPNAVPDLATGRWYVRAASLSELDDVERRIRACFTAGATATGCELRIRDESPRYSEFRTDEQLLGWFVDNAAALGRDMTSPPPDGAAAMRTASTDMGNVSQHVRAIHPYLGIGSLPAVNHQRAFADAAVGPLAERALRDGATALAWTAIDFAAHAAATSRCTHSDRAR</sequence>
<dbReference type="CDD" id="cd05672">
    <property type="entry name" value="M20_ACY1L2-like"/>
    <property type="match status" value="1"/>
</dbReference>
<dbReference type="PIRSF" id="PIRSF037226">
    <property type="entry name" value="Amidohydrolase_ACY1L2_prd"/>
    <property type="match status" value="1"/>
</dbReference>
<organism evidence="3 4">
    <name type="scientific">Mycolicibacterium litorale</name>
    <dbReference type="NCBI Taxonomy" id="758802"/>
    <lineage>
        <taxon>Bacteria</taxon>
        <taxon>Bacillati</taxon>
        <taxon>Actinomycetota</taxon>
        <taxon>Actinomycetes</taxon>
        <taxon>Mycobacteriales</taxon>
        <taxon>Mycobacteriaceae</taxon>
        <taxon>Mycolicibacterium</taxon>
    </lineage>
</organism>
<dbReference type="NCBIfam" id="TIGR01891">
    <property type="entry name" value="amidohydrolases"/>
    <property type="match status" value="1"/>
</dbReference>
<dbReference type="GO" id="GO:0046657">
    <property type="term" value="P:folic acid catabolic process"/>
    <property type="evidence" value="ECO:0007669"/>
    <property type="project" value="TreeGrafter"/>
</dbReference>
<dbReference type="InterPro" id="IPR052030">
    <property type="entry name" value="Peptidase_M20/M20A_hydrolases"/>
</dbReference>
<dbReference type="GO" id="GO:0016805">
    <property type="term" value="F:dipeptidase activity"/>
    <property type="evidence" value="ECO:0007669"/>
    <property type="project" value="InterPro"/>
</dbReference>
<keyword evidence="4" id="KW-1185">Reference proteome</keyword>
<feature type="domain" description="Peptidase M20 dimerisation" evidence="2">
    <location>
        <begin position="181"/>
        <end position="273"/>
    </location>
</feature>
<evidence type="ECO:0000256" key="1">
    <source>
        <dbReference type="PIRNR" id="PIRNR037226"/>
    </source>
</evidence>
<comment type="similarity">
    <text evidence="1">Belongs to the peptidase M20A family.</text>
</comment>
<dbReference type="PANTHER" id="PTHR30575:SF0">
    <property type="entry name" value="XAA-ARG DIPEPTIDASE"/>
    <property type="match status" value="1"/>
</dbReference>
<reference evidence="3 4" key="1">
    <citation type="journal article" date="2019" name="Emerg. Microbes Infect.">
        <title>Comprehensive subspecies identification of 175 nontuberculous mycobacteria species based on 7547 genomic profiles.</title>
        <authorList>
            <person name="Matsumoto Y."/>
            <person name="Kinjo T."/>
            <person name="Motooka D."/>
            <person name="Nabeya D."/>
            <person name="Jung N."/>
            <person name="Uechi K."/>
            <person name="Horii T."/>
            <person name="Iida T."/>
            <person name="Fujita J."/>
            <person name="Nakamura S."/>
        </authorList>
    </citation>
    <scope>NUCLEOTIDE SEQUENCE [LARGE SCALE GENOMIC DNA]</scope>
    <source>
        <strain evidence="3 4">JCM 17423</strain>
    </source>
</reference>
<dbReference type="Pfam" id="PF07687">
    <property type="entry name" value="M20_dimer"/>
    <property type="match status" value="1"/>
</dbReference>
<evidence type="ECO:0000313" key="4">
    <source>
        <dbReference type="Proteomes" id="UP000466607"/>
    </source>
</evidence>